<proteinExistence type="predicted"/>
<reference evidence="3 4" key="1">
    <citation type="submission" date="2019-05" db="EMBL/GenBank/DDBJ databases">
        <authorList>
            <person name="Qu J.-H."/>
        </authorList>
    </citation>
    <scope>NUCLEOTIDE SEQUENCE [LARGE SCALE GENOMIC DNA]</scope>
    <source>
        <strain evidence="3 4">NS28</strain>
    </source>
</reference>
<feature type="domain" description="DUF305" evidence="2">
    <location>
        <begin position="60"/>
        <end position="201"/>
    </location>
</feature>
<gene>
    <name evidence="3" type="ORF">FEM33_14925</name>
</gene>
<protein>
    <submittedName>
        <fullName evidence="3">DUF305 domain-containing protein</fullName>
    </submittedName>
</protein>
<organism evidence="3 4">
    <name type="scientific">Dyadobacter flavalbus</name>
    <dbReference type="NCBI Taxonomy" id="2579942"/>
    <lineage>
        <taxon>Bacteria</taxon>
        <taxon>Pseudomonadati</taxon>
        <taxon>Bacteroidota</taxon>
        <taxon>Cytophagia</taxon>
        <taxon>Cytophagales</taxon>
        <taxon>Spirosomataceae</taxon>
        <taxon>Dyadobacter</taxon>
    </lineage>
</organism>
<accession>A0A5M8QUH4</accession>
<dbReference type="PANTHER" id="PTHR36933">
    <property type="entry name" value="SLL0788 PROTEIN"/>
    <property type="match status" value="1"/>
</dbReference>
<evidence type="ECO:0000313" key="3">
    <source>
        <dbReference type="EMBL" id="KAA6438928.1"/>
    </source>
</evidence>
<keyword evidence="4" id="KW-1185">Reference proteome</keyword>
<feature type="chain" id="PRO_5024393962" evidence="1">
    <location>
        <begin position="22"/>
        <end position="207"/>
    </location>
</feature>
<dbReference type="RefSeq" id="WP_139012824.1">
    <property type="nucleotide sequence ID" value="NZ_VBSN01000040.1"/>
</dbReference>
<dbReference type="OrthoDB" id="8603558at2"/>
<dbReference type="EMBL" id="VBSN01000040">
    <property type="protein sequence ID" value="KAA6438928.1"/>
    <property type="molecule type" value="Genomic_DNA"/>
</dbReference>
<dbReference type="Gene3D" id="1.20.1260.10">
    <property type="match status" value="2"/>
</dbReference>
<keyword evidence="1" id="KW-0732">Signal</keyword>
<feature type="signal peptide" evidence="1">
    <location>
        <begin position="1"/>
        <end position="21"/>
    </location>
</feature>
<dbReference type="Pfam" id="PF03713">
    <property type="entry name" value="DUF305"/>
    <property type="match status" value="1"/>
</dbReference>
<evidence type="ECO:0000259" key="2">
    <source>
        <dbReference type="Pfam" id="PF03713"/>
    </source>
</evidence>
<evidence type="ECO:0000313" key="4">
    <source>
        <dbReference type="Proteomes" id="UP000323994"/>
    </source>
</evidence>
<dbReference type="Proteomes" id="UP000323994">
    <property type="component" value="Unassembled WGS sequence"/>
</dbReference>
<dbReference type="AlphaFoldDB" id="A0A5M8QUH4"/>
<comment type="caution">
    <text evidence="3">The sequence shown here is derived from an EMBL/GenBank/DDBJ whole genome shotgun (WGS) entry which is preliminary data.</text>
</comment>
<dbReference type="PROSITE" id="PS51257">
    <property type="entry name" value="PROKAR_LIPOPROTEIN"/>
    <property type="match status" value="1"/>
</dbReference>
<dbReference type="InterPro" id="IPR005183">
    <property type="entry name" value="DUF305_CopM-like"/>
</dbReference>
<dbReference type="PANTHER" id="PTHR36933:SF1">
    <property type="entry name" value="SLL0788 PROTEIN"/>
    <property type="match status" value="1"/>
</dbReference>
<name>A0A5M8QUH4_9BACT</name>
<evidence type="ECO:0000256" key="1">
    <source>
        <dbReference type="SAM" id="SignalP"/>
    </source>
</evidence>
<sequence length="207" mass="23478">MKPTYKILGLAALIAFSTACSDDDDNNQISIQAHDENQMMTLMHEMMDEMHTMKVTQDPDIDYASMMRMHHMGAIDMAELELKSGTSSEMKAKAQAIIDAQQKEIAEFDSFLANAKPTTMNMDFHMKMMDGMDRMGKQSDLQIINGNIDQDFATLMIEHHKSATEMAQMHLVMGKDAGLKEMSSMIIEEQNKEIADFQTWLLANRNK</sequence>
<dbReference type="InterPro" id="IPR012347">
    <property type="entry name" value="Ferritin-like"/>
</dbReference>